<proteinExistence type="predicted"/>
<organism evidence="2 3">
    <name type="scientific">Symbiodinium microadriaticum</name>
    <name type="common">Dinoflagellate</name>
    <name type="synonym">Zooxanthella microadriatica</name>
    <dbReference type="NCBI Taxonomy" id="2951"/>
    <lineage>
        <taxon>Eukaryota</taxon>
        <taxon>Sar</taxon>
        <taxon>Alveolata</taxon>
        <taxon>Dinophyceae</taxon>
        <taxon>Suessiales</taxon>
        <taxon>Symbiodiniaceae</taxon>
        <taxon>Symbiodinium</taxon>
    </lineage>
</organism>
<dbReference type="Proteomes" id="UP000186817">
    <property type="component" value="Unassembled WGS sequence"/>
</dbReference>
<dbReference type="AlphaFoldDB" id="A0A1Q9CW70"/>
<feature type="compositionally biased region" description="Low complexity" evidence="1">
    <location>
        <begin position="467"/>
        <end position="476"/>
    </location>
</feature>
<gene>
    <name evidence="2" type="ORF">AK812_SmicGene31655</name>
</gene>
<feature type="compositionally biased region" description="Low complexity" evidence="1">
    <location>
        <begin position="420"/>
        <end position="429"/>
    </location>
</feature>
<keyword evidence="3" id="KW-1185">Reference proteome</keyword>
<feature type="region of interest" description="Disordered" evidence="1">
    <location>
        <begin position="173"/>
        <end position="291"/>
    </location>
</feature>
<evidence type="ECO:0000313" key="2">
    <source>
        <dbReference type="EMBL" id="OLP87157.1"/>
    </source>
</evidence>
<feature type="compositionally biased region" description="Low complexity" evidence="1">
    <location>
        <begin position="214"/>
        <end position="233"/>
    </location>
</feature>
<feature type="compositionally biased region" description="Low complexity" evidence="1">
    <location>
        <begin position="257"/>
        <end position="273"/>
    </location>
</feature>
<name>A0A1Q9CW70_SYMMI</name>
<feature type="compositionally biased region" description="Basic residues" evidence="1">
    <location>
        <begin position="202"/>
        <end position="213"/>
    </location>
</feature>
<feature type="compositionally biased region" description="Basic and acidic residues" evidence="1">
    <location>
        <begin position="478"/>
        <end position="487"/>
    </location>
</feature>
<evidence type="ECO:0000256" key="1">
    <source>
        <dbReference type="SAM" id="MobiDB-lite"/>
    </source>
</evidence>
<reference evidence="2 3" key="1">
    <citation type="submission" date="2016-02" db="EMBL/GenBank/DDBJ databases">
        <title>Genome analysis of coral dinoflagellate symbionts highlights evolutionary adaptations to a symbiotic lifestyle.</title>
        <authorList>
            <person name="Aranda M."/>
            <person name="Li Y."/>
            <person name="Liew Y.J."/>
            <person name="Baumgarten S."/>
            <person name="Simakov O."/>
            <person name="Wilson M."/>
            <person name="Piel J."/>
            <person name="Ashoor H."/>
            <person name="Bougouffa S."/>
            <person name="Bajic V.B."/>
            <person name="Ryu T."/>
            <person name="Ravasi T."/>
            <person name="Bayer T."/>
            <person name="Micklem G."/>
            <person name="Kim H."/>
            <person name="Bhak J."/>
            <person name="Lajeunesse T.C."/>
            <person name="Voolstra C.R."/>
        </authorList>
    </citation>
    <scope>NUCLEOTIDE SEQUENCE [LARGE SCALE GENOMIC DNA]</scope>
    <source>
        <strain evidence="2 3">CCMP2467</strain>
    </source>
</reference>
<protein>
    <submittedName>
        <fullName evidence="2">Uncharacterized protein</fullName>
    </submittedName>
</protein>
<feature type="region of interest" description="Disordered" evidence="1">
    <location>
        <begin position="362"/>
        <end position="487"/>
    </location>
</feature>
<feature type="compositionally biased region" description="Acidic residues" evidence="1">
    <location>
        <begin position="403"/>
        <end position="417"/>
    </location>
</feature>
<dbReference type="OrthoDB" id="444253at2759"/>
<sequence>MLPHELESLLCRLLEVDAPGVLLCAIVLLVFNAKIDLAKVYDALEVFAGVASLSRLLLISILKAKDVFPGIPSWLLDVSLWSQVPEEIATLVKQTVTLVRRHIDPQGKKRFTGKKDSLKASGQYPYPFGLRFVRAFPRLVAERVPARQQASHVLDNHDPKSVLCDKAARKHLQMLRVPRPKPSSPTKRTSPVEITTPVKKTSPVKKQKKRSPVKKTTPVKKSSPVKKTSQVKKTSPDKKTSTPSPSNSADLTNTATPSVKLEVPSPSSPVPESTTADPYEEVGSFDMDDDGLQQGLEAMKDVKTAPDENNGEGASIGNGKDCTKAWRRAEAKVMKFCTHTSRIKTHTRRDKYEKEKIEYWVEEETKGSYTISQKESWNDKREIDATEDLEDLGGPASACGGEDGSDDDQDDDDDDDDISSRSSGSSGSSTHVKKHKRAAKNNKKKKAKKDKKNKKEKKTRKEKKSKPVSSPSSKAGSPKKEQLEEEARTEAIENAGTLMQQLLRVQSKVEACAGQLESFDTINGYATKLSAYHDELADLKASYTASKQSICQKSVKKLQDIVIEAGCARFGMEETRLKRTLLKKPSSKTVDETDAPGKARRNGDEWNHVVRLPDVLVNYQLQAPVPVTLADYDALAPGQFTKRLDSFFADLQNWCKATGHYLNMVRLTKDQLGIDTGADFPVVLADCDDSAIEGVLSAIYDGLVAINMFMRKIYALPLWVKPADALDLASRGMLFMRAFNAAAHSALGAGKPRFKFMPKFHLFAHLIHYIKRGADRNICSLNIISFSCQLDEDFIGRVAAQSRNVSIRTVHERTVQRYLLNLALRW</sequence>
<accession>A0A1Q9CW70</accession>
<feature type="compositionally biased region" description="Low complexity" evidence="1">
    <location>
        <begin position="184"/>
        <end position="201"/>
    </location>
</feature>
<dbReference type="EMBL" id="LSRX01000877">
    <property type="protein sequence ID" value="OLP87157.1"/>
    <property type="molecule type" value="Genomic_DNA"/>
</dbReference>
<feature type="compositionally biased region" description="Polar residues" evidence="1">
    <location>
        <begin position="247"/>
        <end position="256"/>
    </location>
</feature>
<evidence type="ECO:0000313" key="3">
    <source>
        <dbReference type="Proteomes" id="UP000186817"/>
    </source>
</evidence>
<comment type="caution">
    <text evidence="2">The sequence shown here is derived from an EMBL/GenBank/DDBJ whole genome shotgun (WGS) entry which is preliminary data.</text>
</comment>
<feature type="compositionally biased region" description="Basic residues" evidence="1">
    <location>
        <begin position="431"/>
        <end position="466"/>
    </location>
</feature>